<dbReference type="SMART" id="SM00327">
    <property type="entry name" value="VWA"/>
    <property type="match status" value="1"/>
</dbReference>
<dbReference type="Gene3D" id="3.40.50.410">
    <property type="entry name" value="von Willebrand factor, type A domain"/>
    <property type="match status" value="1"/>
</dbReference>
<evidence type="ECO:0000313" key="6">
    <source>
        <dbReference type="Proteomes" id="UP000235025"/>
    </source>
</evidence>
<dbReference type="InterPro" id="IPR052969">
    <property type="entry name" value="Thr-specific_kinase-like"/>
</dbReference>
<dbReference type="InterPro" id="IPR002035">
    <property type="entry name" value="VWF_A"/>
</dbReference>
<sequence length="281" mass="30849">MKICINCGASNPNNQRYCNHCGTFLGQIATPNGGVAAPTQPQVIPPTVISSRSPLPPTKPLSASELKLLNKKLAAMQNKRSADIMFILDCTGSMGGEIEAIKDAIMDFADSIESNGVRVRVGLVEFRDRLIKEEHRVLTFNDQPFTDNPELFRQKVAQLRAGGGGDEPESSLDAILLALRQPFTDTSSKIIVLVTDAPPHIPDLEARSIEQVVQAITDAGIQQLYLVIRTQDTASQVYLKLLERVRGMAFELGKGDDFRQRTEDFKRTLMALGKTISQVTN</sequence>
<dbReference type="GO" id="GO:0004674">
    <property type="term" value="F:protein serine/threonine kinase activity"/>
    <property type="evidence" value="ECO:0007669"/>
    <property type="project" value="TreeGrafter"/>
</dbReference>
<dbReference type="InterPro" id="IPR036465">
    <property type="entry name" value="vWFA_dom_sf"/>
</dbReference>
<dbReference type="PANTHER" id="PTHR47763:SF1">
    <property type="entry name" value="DUF659 DOMAIN-CONTAINING PROTEIN"/>
    <property type="match status" value="1"/>
</dbReference>
<comment type="subcellular location">
    <subcellularLocation>
        <location evidence="1">Secreted</location>
    </subcellularLocation>
</comment>
<comment type="caution">
    <text evidence="5">The sequence shown here is derived from an EMBL/GenBank/DDBJ whole genome shotgun (WGS) entry which is preliminary data.</text>
</comment>
<organism evidence="5 6">
    <name type="scientific">Fischerella thermalis CCMEE 5268</name>
    <dbReference type="NCBI Taxonomy" id="2019662"/>
    <lineage>
        <taxon>Bacteria</taxon>
        <taxon>Bacillati</taxon>
        <taxon>Cyanobacteriota</taxon>
        <taxon>Cyanophyceae</taxon>
        <taxon>Nostocales</taxon>
        <taxon>Hapalosiphonaceae</taxon>
        <taxon>Fischerella</taxon>
    </lineage>
</organism>
<name>A0A2N6KCG7_9CYAN</name>
<dbReference type="SUPFAM" id="SSF53300">
    <property type="entry name" value="vWA-like"/>
    <property type="match status" value="1"/>
</dbReference>
<proteinExistence type="predicted"/>
<keyword evidence="2" id="KW-0964">Secreted</keyword>
<dbReference type="Proteomes" id="UP000235025">
    <property type="component" value="Unassembled WGS sequence"/>
</dbReference>
<keyword evidence="3" id="KW-0732">Signal</keyword>
<dbReference type="Pfam" id="PF25106">
    <property type="entry name" value="VWA_4"/>
    <property type="match status" value="1"/>
</dbReference>
<dbReference type="PROSITE" id="PS50234">
    <property type="entry name" value="VWFA"/>
    <property type="match status" value="1"/>
</dbReference>
<evidence type="ECO:0000256" key="2">
    <source>
        <dbReference type="ARBA" id="ARBA00022525"/>
    </source>
</evidence>
<gene>
    <name evidence="5" type="ORF">CEN50_19290</name>
</gene>
<dbReference type="AlphaFoldDB" id="A0A2N6KCG7"/>
<evidence type="ECO:0000259" key="4">
    <source>
        <dbReference type="PROSITE" id="PS50234"/>
    </source>
</evidence>
<dbReference type="EMBL" id="NMQA01000251">
    <property type="protein sequence ID" value="PLZ96262.1"/>
    <property type="molecule type" value="Genomic_DNA"/>
</dbReference>
<evidence type="ECO:0000256" key="3">
    <source>
        <dbReference type="ARBA" id="ARBA00022729"/>
    </source>
</evidence>
<feature type="domain" description="VWFA" evidence="4">
    <location>
        <begin position="83"/>
        <end position="279"/>
    </location>
</feature>
<dbReference type="PANTHER" id="PTHR47763">
    <property type="entry name" value="ALPHA-PROTEIN KINASE VWKA"/>
    <property type="match status" value="1"/>
</dbReference>
<dbReference type="GO" id="GO:0005737">
    <property type="term" value="C:cytoplasm"/>
    <property type="evidence" value="ECO:0007669"/>
    <property type="project" value="TreeGrafter"/>
</dbReference>
<dbReference type="RefSeq" id="WP_102174378.1">
    <property type="nucleotide sequence ID" value="NZ_NMQA01000251.1"/>
</dbReference>
<reference evidence="5 6" key="1">
    <citation type="submission" date="2017-07" db="EMBL/GenBank/DDBJ databases">
        <title>Genomes of Fischerella (Mastigocladus) sp. strains.</title>
        <authorList>
            <person name="Miller S.R."/>
        </authorList>
    </citation>
    <scope>NUCLEOTIDE SEQUENCE [LARGE SCALE GENOMIC DNA]</scope>
    <source>
        <strain evidence="5 6">CCMEE 5268</strain>
    </source>
</reference>
<protein>
    <recommendedName>
        <fullName evidence="4">VWFA domain-containing protein</fullName>
    </recommendedName>
</protein>
<accession>A0A2N6KCG7</accession>
<dbReference type="InterPro" id="IPR056861">
    <property type="entry name" value="HMCN1-like_VWA"/>
</dbReference>
<evidence type="ECO:0000313" key="5">
    <source>
        <dbReference type="EMBL" id="PLZ96262.1"/>
    </source>
</evidence>
<dbReference type="CDD" id="cd00198">
    <property type="entry name" value="vWFA"/>
    <property type="match status" value="1"/>
</dbReference>
<evidence type="ECO:0000256" key="1">
    <source>
        <dbReference type="ARBA" id="ARBA00004613"/>
    </source>
</evidence>